<dbReference type="EMBL" id="JAHHHW010000104">
    <property type="protein sequence ID" value="MBW4433402.1"/>
    <property type="molecule type" value="Genomic_DNA"/>
</dbReference>
<feature type="region of interest" description="Disordered" evidence="1">
    <location>
        <begin position="353"/>
        <end position="377"/>
    </location>
</feature>
<name>A0A9E3HA49_9NOST</name>
<evidence type="ECO:0000313" key="3">
    <source>
        <dbReference type="EMBL" id="MBW4433402.1"/>
    </source>
</evidence>
<dbReference type="InterPro" id="IPR055876">
    <property type="entry name" value="DUF7453"/>
</dbReference>
<dbReference type="Pfam" id="PF24251">
    <property type="entry name" value="DUF7453"/>
    <property type="match status" value="1"/>
</dbReference>
<proteinExistence type="predicted"/>
<evidence type="ECO:0000256" key="2">
    <source>
        <dbReference type="SAM" id="SignalP"/>
    </source>
</evidence>
<evidence type="ECO:0000313" key="4">
    <source>
        <dbReference type="Proteomes" id="UP000813215"/>
    </source>
</evidence>
<evidence type="ECO:0000256" key="1">
    <source>
        <dbReference type="SAM" id="MobiDB-lite"/>
    </source>
</evidence>
<sequence>MATIKQFLTATAISFSISLLAIGEATAFTFTKIADTKDGFTTLGSNPAINNDGTIVFSANLESTSSTILIGNGETTSTITDASGIFSLFGNKPAMNDSGIIAFDANIDTIGSGIFTVNHGITTTIAESSQPRGAFGSPVINNKAAVAFSSEIENGRGIFMNIDGATTVVVDTSGSYSDFDGYAINDANTIAFSARLDTGERGIFTITSDGVTIPIADTTSTSKFSFVFPPAINNPGTVAFKGVLKKEDGEGIFIVNNGTITNIADNSKDFKFFENPAINDVGTVAFKGVLKDGGLGIFTGADPVADKVIVAGDTLFGSTVKAIYFSNKGLNNSNQIVFYAILADGTGGIFRADPESEAPSTGVPSGNCKTKHENLIP</sequence>
<comment type="caution">
    <text evidence="3">The sequence shown here is derived from an EMBL/GenBank/DDBJ whole genome shotgun (WGS) entry which is preliminary data.</text>
</comment>
<protein>
    <recommendedName>
        <fullName evidence="5">Exosortase</fullName>
    </recommendedName>
</protein>
<gene>
    <name evidence="3" type="ORF">KME28_17175</name>
</gene>
<dbReference type="NCBIfam" id="TIGR05002">
    <property type="entry name" value="NxxGxxAF_repeat"/>
    <property type="match status" value="3"/>
</dbReference>
<organism evidence="3 4">
    <name type="scientific">Pelatocladus maniniholoensis HA4357-MV3</name>
    <dbReference type="NCBI Taxonomy" id="1117104"/>
    <lineage>
        <taxon>Bacteria</taxon>
        <taxon>Bacillati</taxon>
        <taxon>Cyanobacteriota</taxon>
        <taxon>Cyanophyceae</taxon>
        <taxon>Nostocales</taxon>
        <taxon>Nostocaceae</taxon>
        <taxon>Pelatocladus</taxon>
    </lineage>
</organism>
<reference evidence="3" key="2">
    <citation type="journal article" date="2022" name="Microbiol. Resour. Announc.">
        <title>Metagenome Sequencing to Explore Phylogenomics of Terrestrial Cyanobacteria.</title>
        <authorList>
            <person name="Ward R.D."/>
            <person name="Stajich J.E."/>
            <person name="Johansen J.R."/>
            <person name="Huntemann M."/>
            <person name="Clum A."/>
            <person name="Foster B."/>
            <person name="Foster B."/>
            <person name="Roux S."/>
            <person name="Palaniappan K."/>
            <person name="Varghese N."/>
            <person name="Mukherjee S."/>
            <person name="Reddy T.B.K."/>
            <person name="Daum C."/>
            <person name="Copeland A."/>
            <person name="Chen I.A."/>
            <person name="Ivanova N.N."/>
            <person name="Kyrpides N.C."/>
            <person name="Shapiro N."/>
            <person name="Eloe-Fadrosh E.A."/>
            <person name="Pietrasiak N."/>
        </authorList>
    </citation>
    <scope>NUCLEOTIDE SEQUENCE</scope>
    <source>
        <strain evidence="3">HA4357-MV3</strain>
    </source>
</reference>
<dbReference type="Proteomes" id="UP000813215">
    <property type="component" value="Unassembled WGS sequence"/>
</dbReference>
<feature type="chain" id="PRO_5039601279" description="Exosortase" evidence="2">
    <location>
        <begin position="22"/>
        <end position="377"/>
    </location>
</feature>
<keyword evidence="2" id="KW-0732">Signal</keyword>
<dbReference type="AlphaFoldDB" id="A0A9E3HA49"/>
<feature type="compositionally biased region" description="Polar residues" evidence="1">
    <location>
        <begin position="358"/>
        <end position="368"/>
    </location>
</feature>
<evidence type="ECO:0008006" key="5">
    <source>
        <dbReference type="Google" id="ProtNLM"/>
    </source>
</evidence>
<accession>A0A9E3HA49</accession>
<reference evidence="3" key="1">
    <citation type="submission" date="2021-05" db="EMBL/GenBank/DDBJ databases">
        <authorList>
            <person name="Pietrasiak N."/>
            <person name="Ward R."/>
            <person name="Stajich J.E."/>
            <person name="Kurbessoian T."/>
        </authorList>
    </citation>
    <scope>NUCLEOTIDE SEQUENCE</scope>
    <source>
        <strain evidence="3">HA4357-MV3</strain>
    </source>
</reference>
<feature type="signal peptide" evidence="2">
    <location>
        <begin position="1"/>
        <end position="21"/>
    </location>
</feature>